<dbReference type="EnsemblMetazoa" id="GPPI045899-RA">
    <property type="protein sequence ID" value="GPPI045899-PA"/>
    <property type="gene ID" value="GPPI045899"/>
</dbReference>
<organism evidence="10 11">
    <name type="scientific">Glossina palpalis gambiensis</name>
    <dbReference type="NCBI Taxonomy" id="67801"/>
    <lineage>
        <taxon>Eukaryota</taxon>
        <taxon>Metazoa</taxon>
        <taxon>Ecdysozoa</taxon>
        <taxon>Arthropoda</taxon>
        <taxon>Hexapoda</taxon>
        <taxon>Insecta</taxon>
        <taxon>Pterygota</taxon>
        <taxon>Neoptera</taxon>
        <taxon>Endopterygota</taxon>
        <taxon>Diptera</taxon>
        <taxon>Brachycera</taxon>
        <taxon>Muscomorpha</taxon>
        <taxon>Hippoboscoidea</taxon>
        <taxon>Glossinidae</taxon>
        <taxon>Glossina</taxon>
    </lineage>
</organism>
<reference evidence="11" key="1">
    <citation type="submission" date="2015-01" db="EMBL/GenBank/DDBJ databases">
        <authorList>
            <person name="Aksoy S."/>
            <person name="Warren W."/>
            <person name="Wilson R.K."/>
        </authorList>
    </citation>
    <scope>NUCLEOTIDE SEQUENCE [LARGE SCALE GENOMIC DNA]</scope>
    <source>
        <strain evidence="11">IAEA</strain>
    </source>
</reference>
<dbReference type="Proteomes" id="UP000092460">
    <property type="component" value="Unassembled WGS sequence"/>
</dbReference>
<accession>A0A1B0C0G7</accession>
<dbReference type="PANTHER" id="PTHR33562">
    <property type="entry name" value="ATILLA, ISOFORM B-RELATED-RELATED"/>
    <property type="match status" value="1"/>
</dbReference>
<keyword evidence="7" id="KW-0325">Glycoprotein</keyword>
<keyword evidence="11" id="KW-1185">Reference proteome</keyword>
<dbReference type="PANTHER" id="PTHR33562:SF2">
    <property type="entry name" value="PROTEIN QUIVER"/>
    <property type="match status" value="1"/>
</dbReference>
<keyword evidence="5 9" id="KW-1133">Transmembrane helix</keyword>
<evidence type="ECO:0000256" key="3">
    <source>
        <dbReference type="ARBA" id="ARBA00022692"/>
    </source>
</evidence>
<keyword evidence="3 9" id="KW-0812">Transmembrane</keyword>
<evidence type="ECO:0000256" key="2">
    <source>
        <dbReference type="ARBA" id="ARBA00022622"/>
    </source>
</evidence>
<keyword evidence="4" id="KW-0732">Signal</keyword>
<evidence type="ECO:0000256" key="6">
    <source>
        <dbReference type="ARBA" id="ARBA00023136"/>
    </source>
</evidence>
<sequence length="624" mass="71252">MAFLDKNGCFLPCNPNNSQQYSQYIYYDTDRSNARKIEFDLQKANCCCLRDYAQLLSDNSLDKCSNLSNVFGSLINLIFTCIINVGFYFMKKFVCIKIKMKAKLGLEIIYNTLQNLTKSLLNIHMPEANAREIFNLKCHVCNSRDHLSCDDILYSADPRYLKECVQNLSTCAVLKGQWGGIRHILVRRGCGPLHSCHQGHAICCQCDTDGCNFSNDCVDPNAKKTSSCKNPVNLISWLIFLFVLSIYCKRCARLTSTSMNKFMTLFIILMIMHLNSFNVQAQTENPDEQEEEAVHKLSFISITDDSGFKCYNCSSYSQPDCDELGWGQTKYLHSCLANSCSLVEMEHPMKLGVAIRVRRCGVLLACDHVEYPVCCSCQSDGCNRGNICSHAHYALVETMEKTAFCLLLTIIISVYHDYIQIIVASLSFPFTYFSQITEIFLICYVQNITTISKSMNRFTAVCIILITIHFIFINTQAQTERSQDLFGSEEEEDEDMEYEDEGGFKCYNCNAVYQPDCNYVKPGQRKYLHVCYESSCSLMEMEHQYSRMFLANIVGLYVKIRRCGVTMDCYHIDYPICCQCEADGCNGGSHCSRAHDSLMDSLMVERPLLCFLIKIIIIFCRHYI</sequence>
<evidence type="ECO:0000313" key="10">
    <source>
        <dbReference type="EnsemblMetazoa" id="GPPI045899-PA"/>
    </source>
</evidence>
<keyword evidence="6 9" id="KW-0472">Membrane</keyword>
<feature type="transmembrane region" description="Helical" evidence="9">
    <location>
        <begin position="70"/>
        <end position="90"/>
    </location>
</feature>
<dbReference type="GO" id="GO:0098552">
    <property type="term" value="C:side of membrane"/>
    <property type="evidence" value="ECO:0007669"/>
    <property type="project" value="UniProtKB-KW"/>
</dbReference>
<evidence type="ECO:0000313" key="11">
    <source>
        <dbReference type="Proteomes" id="UP000092460"/>
    </source>
</evidence>
<evidence type="ECO:0000256" key="7">
    <source>
        <dbReference type="ARBA" id="ARBA00023180"/>
    </source>
</evidence>
<evidence type="ECO:0000256" key="1">
    <source>
        <dbReference type="ARBA" id="ARBA00004589"/>
    </source>
</evidence>
<proteinExistence type="predicted"/>
<dbReference type="InterPro" id="IPR045860">
    <property type="entry name" value="Snake_toxin-like_sf"/>
</dbReference>
<name>A0A1B0C0G7_9MUSC</name>
<dbReference type="CDD" id="cd00117">
    <property type="entry name" value="TFP"/>
    <property type="match status" value="1"/>
</dbReference>
<dbReference type="SUPFAM" id="SSF57302">
    <property type="entry name" value="Snake toxin-like"/>
    <property type="match status" value="1"/>
</dbReference>
<feature type="transmembrane region" description="Helical" evidence="9">
    <location>
        <begin position="259"/>
        <end position="277"/>
    </location>
</feature>
<dbReference type="VEuPathDB" id="VectorBase:GPPI045899"/>
<evidence type="ECO:0000256" key="5">
    <source>
        <dbReference type="ARBA" id="ARBA00022989"/>
    </source>
</evidence>
<dbReference type="InterPro" id="IPR050975">
    <property type="entry name" value="Sleep_regulator"/>
</dbReference>
<evidence type="ECO:0000256" key="9">
    <source>
        <dbReference type="SAM" id="Phobius"/>
    </source>
</evidence>
<reference evidence="10" key="2">
    <citation type="submission" date="2020-05" db="UniProtKB">
        <authorList>
            <consortium name="EnsemblMetazoa"/>
        </authorList>
    </citation>
    <scope>IDENTIFICATION</scope>
    <source>
        <strain evidence="10">IAEA</strain>
    </source>
</reference>
<evidence type="ECO:0000256" key="8">
    <source>
        <dbReference type="ARBA" id="ARBA00023288"/>
    </source>
</evidence>
<protein>
    <recommendedName>
        <fullName evidence="12">Protein sleepless</fullName>
    </recommendedName>
</protein>
<evidence type="ECO:0000256" key="4">
    <source>
        <dbReference type="ARBA" id="ARBA00022729"/>
    </source>
</evidence>
<feature type="transmembrane region" description="Helical" evidence="9">
    <location>
        <begin position="458"/>
        <end position="475"/>
    </location>
</feature>
<dbReference type="EMBL" id="JXJN01023594">
    <property type="status" value="NOT_ANNOTATED_CDS"/>
    <property type="molecule type" value="Genomic_DNA"/>
</dbReference>
<feature type="transmembrane region" description="Helical" evidence="9">
    <location>
        <begin position="403"/>
        <end position="423"/>
    </location>
</feature>
<keyword evidence="8" id="KW-0449">Lipoprotein</keyword>
<feature type="transmembrane region" description="Helical" evidence="9">
    <location>
        <begin position="231"/>
        <end position="247"/>
    </location>
</feature>
<keyword evidence="2" id="KW-0336">GPI-anchor</keyword>
<evidence type="ECO:0008006" key="12">
    <source>
        <dbReference type="Google" id="ProtNLM"/>
    </source>
</evidence>
<comment type="subcellular location">
    <subcellularLocation>
        <location evidence="1">Membrane</location>
        <topology evidence="1">Lipid-anchor</topology>
        <topology evidence="1">GPI-anchor</topology>
    </subcellularLocation>
</comment>
<dbReference type="AlphaFoldDB" id="A0A1B0C0G7"/>